<dbReference type="Proteomes" id="UP000095283">
    <property type="component" value="Unplaced"/>
</dbReference>
<accession>A0A1I7XK29</accession>
<sequence length="296" mass="33912">MGKIRKFGKWLPYELSENSIGRRLNICIPLIARKRKKNVLWKITTDNEKWIMYDNPKHANIHGKTPDSQQHQRKKSPSVHLVGYEGCANFPLIQLPSLLRIKMSLFLKKNFRLGENHASSIEIKDTRVPLEHHPLGVSVLSWRDLCVLLLTPYKIFYNTVDLLYTYIYIYIYIYAEISRVSHSLAASLHENDGTEPFLFELPEIGISPDKIIKLTDTYSNLQGPRYLDGKVSGAVFNNESNKDEIEVYVEYGLAPKGSSVILYKSKDYLHNQYFCDPDWQGGIYASATLEGNAGPI</sequence>
<dbReference type="WBParaSite" id="Hba_18070">
    <property type="protein sequence ID" value="Hba_18070"/>
    <property type="gene ID" value="Hba_18070"/>
</dbReference>
<dbReference type="GO" id="GO:0030149">
    <property type="term" value="P:sphingolipid catabolic process"/>
    <property type="evidence" value="ECO:0007669"/>
    <property type="project" value="TreeGrafter"/>
</dbReference>
<dbReference type="AlphaFoldDB" id="A0A1I7XK29"/>
<keyword evidence="2" id="KW-0663">Pyridoxal phosphate</keyword>
<name>A0A1I7XK29_HETBA</name>
<dbReference type="Gene3D" id="3.30.420.10">
    <property type="entry name" value="Ribonuclease H-like superfamily/Ribonuclease H"/>
    <property type="match status" value="1"/>
</dbReference>
<protein>
    <submittedName>
        <fullName evidence="5">SET domain-containing protein</fullName>
    </submittedName>
</protein>
<keyword evidence="4" id="KW-1185">Reference proteome</keyword>
<dbReference type="GO" id="GO:0005783">
    <property type="term" value="C:endoplasmic reticulum"/>
    <property type="evidence" value="ECO:0007669"/>
    <property type="project" value="TreeGrafter"/>
</dbReference>
<evidence type="ECO:0000256" key="2">
    <source>
        <dbReference type="ARBA" id="ARBA00022898"/>
    </source>
</evidence>
<comment type="cofactor">
    <cofactor evidence="1">
        <name>pyridoxal 5'-phosphate</name>
        <dbReference type="ChEBI" id="CHEBI:597326"/>
    </cofactor>
</comment>
<evidence type="ECO:0000313" key="4">
    <source>
        <dbReference type="Proteomes" id="UP000095283"/>
    </source>
</evidence>
<reference evidence="5" key="1">
    <citation type="submission" date="2016-11" db="UniProtKB">
        <authorList>
            <consortium name="WormBaseParasite"/>
        </authorList>
    </citation>
    <scope>IDENTIFICATION</scope>
</reference>
<organism evidence="4 5">
    <name type="scientific">Heterorhabditis bacteriophora</name>
    <name type="common">Entomopathogenic nematode worm</name>
    <dbReference type="NCBI Taxonomy" id="37862"/>
    <lineage>
        <taxon>Eukaryota</taxon>
        <taxon>Metazoa</taxon>
        <taxon>Ecdysozoa</taxon>
        <taxon>Nematoda</taxon>
        <taxon>Chromadorea</taxon>
        <taxon>Rhabditida</taxon>
        <taxon>Rhabditina</taxon>
        <taxon>Rhabditomorpha</taxon>
        <taxon>Strongyloidea</taxon>
        <taxon>Heterorhabditidae</taxon>
        <taxon>Heterorhabditis</taxon>
    </lineage>
</organism>
<evidence type="ECO:0000256" key="3">
    <source>
        <dbReference type="ARBA" id="ARBA00023239"/>
    </source>
</evidence>
<dbReference type="InterPro" id="IPR036397">
    <property type="entry name" value="RNaseH_sf"/>
</dbReference>
<dbReference type="SUPFAM" id="SSF53383">
    <property type="entry name" value="PLP-dependent transferases"/>
    <property type="match status" value="1"/>
</dbReference>
<evidence type="ECO:0000256" key="1">
    <source>
        <dbReference type="ARBA" id="ARBA00001933"/>
    </source>
</evidence>
<dbReference type="InterPro" id="IPR015424">
    <property type="entry name" value="PyrdxlP-dep_Trfase"/>
</dbReference>
<dbReference type="InterPro" id="IPR050477">
    <property type="entry name" value="GrpII_AminoAcid_Decarb"/>
</dbReference>
<dbReference type="PANTHER" id="PTHR42735:SF15">
    <property type="entry name" value="SPHINGOSINE PHOSPHATE LYASE"/>
    <property type="match status" value="1"/>
</dbReference>
<dbReference type="InterPro" id="IPR015421">
    <property type="entry name" value="PyrdxlP-dep_Trfase_major"/>
</dbReference>
<dbReference type="GO" id="GO:0016020">
    <property type="term" value="C:membrane"/>
    <property type="evidence" value="ECO:0007669"/>
    <property type="project" value="GOC"/>
</dbReference>
<dbReference type="Gene3D" id="3.40.640.10">
    <property type="entry name" value="Type I PLP-dependent aspartate aminotransferase-like (Major domain)"/>
    <property type="match status" value="1"/>
</dbReference>
<proteinExistence type="predicted"/>
<dbReference type="PANTHER" id="PTHR42735">
    <property type="match status" value="1"/>
</dbReference>
<keyword evidence="3" id="KW-0456">Lyase</keyword>
<evidence type="ECO:0000313" key="5">
    <source>
        <dbReference type="WBParaSite" id="Hba_18070"/>
    </source>
</evidence>
<dbReference type="GO" id="GO:0008117">
    <property type="term" value="F:sphinganine-1-phosphate aldolase activity"/>
    <property type="evidence" value="ECO:0007669"/>
    <property type="project" value="TreeGrafter"/>
</dbReference>
<dbReference type="GO" id="GO:0003676">
    <property type="term" value="F:nucleic acid binding"/>
    <property type="evidence" value="ECO:0007669"/>
    <property type="project" value="InterPro"/>
</dbReference>